<gene>
    <name evidence="2" type="ORF">C9I99_21500</name>
</gene>
<dbReference type="GO" id="GO:0006508">
    <property type="term" value="P:proteolysis"/>
    <property type="evidence" value="ECO:0007669"/>
    <property type="project" value="InterPro"/>
</dbReference>
<protein>
    <recommendedName>
        <fullName evidence="1">Peptidase S1 domain-containing protein</fullName>
    </recommendedName>
</protein>
<dbReference type="Pfam" id="PF00089">
    <property type="entry name" value="Trypsin"/>
    <property type="match status" value="1"/>
</dbReference>
<accession>A0A2T3ITU1</accession>
<dbReference type="AlphaFoldDB" id="A0A2T3ITU1"/>
<proteinExistence type="predicted"/>
<dbReference type="Proteomes" id="UP000241222">
    <property type="component" value="Unassembled WGS sequence"/>
</dbReference>
<organism evidence="2 3">
    <name type="scientific">Photobacterium lutimaris</name>
    <dbReference type="NCBI Taxonomy" id="388278"/>
    <lineage>
        <taxon>Bacteria</taxon>
        <taxon>Pseudomonadati</taxon>
        <taxon>Pseudomonadota</taxon>
        <taxon>Gammaproteobacteria</taxon>
        <taxon>Vibrionales</taxon>
        <taxon>Vibrionaceae</taxon>
        <taxon>Photobacterium</taxon>
    </lineage>
</organism>
<sequence length="507" mass="55422">MLATMLLSLAAAAVPSQTNDDTTSSARDFQVNIQVGSHQPCSGTILNGQWILTSSRCTPAPDDINIDNYQIQVYQGFAGFDDDDLVYQGAVRSFDFITKPIDEQSLSDGNDLHYTLRKATVDNKVVPFLEDNPLMGNVDHLQQKISYGDQFLQDEVVLIRLFGNVPHGHSFVIPKAALLEEEYSPGTWEEISSSLLLNPAQSYSMISKGSESNDAVEVVVGRGELNVDCSAQVRKGFELWYSGDCPNDDYDWSELPVHLPEIPDSPVHLPAEPVDGSEADWPTEIAVQSDVAIVSHTKVIPSVSLLNSDLGASVHNENQLVGLVTNPAFGEEMAISVSHYLDFLVERVDQLVTPTSVQNIHFEPGDYFSVETINIQNLSDSDKTVNPTVVGSGHFAIENNVCPASIEPKEYCSFDVVFNTGQKWMDFDDIEMALVNINILNSISLIHAVVDPDGDIDIGPCPDGDCSIDPCLDGNCGSGPVPESSGGSTSPLLLFWLMSLMYFRRNR</sequence>
<dbReference type="SUPFAM" id="SSF50494">
    <property type="entry name" value="Trypsin-like serine proteases"/>
    <property type="match status" value="1"/>
</dbReference>
<dbReference type="InterPro" id="IPR001254">
    <property type="entry name" value="Trypsin_dom"/>
</dbReference>
<evidence type="ECO:0000313" key="3">
    <source>
        <dbReference type="Proteomes" id="UP000241222"/>
    </source>
</evidence>
<dbReference type="GO" id="GO:0004252">
    <property type="term" value="F:serine-type endopeptidase activity"/>
    <property type="evidence" value="ECO:0007669"/>
    <property type="project" value="InterPro"/>
</dbReference>
<dbReference type="RefSeq" id="WP_107350893.1">
    <property type="nucleotide sequence ID" value="NZ_PYMH01000013.1"/>
</dbReference>
<comment type="caution">
    <text evidence="2">The sequence shown here is derived from an EMBL/GenBank/DDBJ whole genome shotgun (WGS) entry which is preliminary data.</text>
</comment>
<reference evidence="2 3" key="1">
    <citation type="submission" date="2018-03" db="EMBL/GenBank/DDBJ databases">
        <title>Whole genome sequencing of Histamine producing bacteria.</title>
        <authorList>
            <person name="Butler K."/>
        </authorList>
    </citation>
    <scope>NUCLEOTIDE SEQUENCE [LARGE SCALE GENOMIC DNA]</scope>
    <source>
        <strain evidence="2 3">JCM 13586</strain>
    </source>
</reference>
<dbReference type="InterPro" id="IPR009003">
    <property type="entry name" value="Peptidase_S1_PA"/>
</dbReference>
<name>A0A2T3ITU1_9GAMM</name>
<evidence type="ECO:0000259" key="1">
    <source>
        <dbReference type="Pfam" id="PF00089"/>
    </source>
</evidence>
<dbReference type="EMBL" id="PYMH01000013">
    <property type="protein sequence ID" value="PSU31762.1"/>
    <property type="molecule type" value="Genomic_DNA"/>
</dbReference>
<feature type="domain" description="Peptidase S1" evidence="1">
    <location>
        <begin position="22"/>
        <end position="76"/>
    </location>
</feature>
<dbReference type="OrthoDB" id="5878935at2"/>
<evidence type="ECO:0000313" key="2">
    <source>
        <dbReference type="EMBL" id="PSU31762.1"/>
    </source>
</evidence>
<keyword evidence="3" id="KW-1185">Reference proteome</keyword>